<dbReference type="EMBL" id="FRFE01000007">
    <property type="protein sequence ID" value="SHO47363.1"/>
    <property type="molecule type" value="Genomic_DNA"/>
</dbReference>
<proteinExistence type="predicted"/>
<accession>A0A1M7Y570</accession>
<dbReference type="Proteomes" id="UP000184603">
    <property type="component" value="Unassembled WGS sequence"/>
</dbReference>
<dbReference type="AlphaFoldDB" id="A0A1M7Y570"/>
<reference evidence="1 2" key="1">
    <citation type="submission" date="2016-12" db="EMBL/GenBank/DDBJ databases">
        <authorList>
            <person name="Song W.-J."/>
            <person name="Kurnit D.M."/>
        </authorList>
    </citation>
    <scope>NUCLEOTIDE SEQUENCE [LARGE SCALE GENOMIC DNA]</scope>
    <source>
        <strain evidence="1 2">DSM 18488</strain>
    </source>
</reference>
<evidence type="ECO:0000313" key="1">
    <source>
        <dbReference type="EMBL" id="SHO47363.1"/>
    </source>
</evidence>
<evidence type="ECO:0000313" key="2">
    <source>
        <dbReference type="Proteomes" id="UP000184603"/>
    </source>
</evidence>
<organism evidence="1 2">
    <name type="scientific">Desulfopila aestuarii DSM 18488</name>
    <dbReference type="NCBI Taxonomy" id="1121416"/>
    <lineage>
        <taxon>Bacteria</taxon>
        <taxon>Pseudomonadati</taxon>
        <taxon>Thermodesulfobacteriota</taxon>
        <taxon>Desulfobulbia</taxon>
        <taxon>Desulfobulbales</taxon>
        <taxon>Desulfocapsaceae</taxon>
        <taxon>Desulfopila</taxon>
    </lineage>
</organism>
<name>A0A1M7Y570_9BACT</name>
<keyword evidence="2" id="KW-1185">Reference proteome</keyword>
<protein>
    <submittedName>
        <fullName evidence="1">Uncharacterized protein</fullName>
    </submittedName>
</protein>
<sequence length="83" mass="9875">MFMTANRIKIEGKPLLKLNIHDFDKDDISFLDSLGIDQLEADSTNWRYIYIHSQEDFLRTRSAILERYRVLEEKGPRVFLEAK</sequence>
<gene>
    <name evidence="1" type="ORF">SAMN02745220_01843</name>
</gene>